<sequence>MITFTEPIIQLDELEKLIGVKKFTLYKRIRKNQFPSGIKYNGKKWFRISDIQDYYDDLGLKVKIEIPTINPL</sequence>
<keyword evidence="2" id="KW-1185">Reference proteome</keyword>
<dbReference type="Proteomes" id="UP000289455">
    <property type="component" value="Unassembled WGS sequence"/>
</dbReference>
<gene>
    <name evidence="1" type="ORF">ESB04_09440</name>
</gene>
<accession>A0A4Q1BYR9</accession>
<evidence type="ECO:0008006" key="3">
    <source>
        <dbReference type="Google" id="ProtNLM"/>
    </source>
</evidence>
<name>A0A4Q1BYR9_9BACT</name>
<comment type="caution">
    <text evidence="1">The sequence shown here is derived from an EMBL/GenBank/DDBJ whole genome shotgun (WGS) entry which is preliminary data.</text>
</comment>
<evidence type="ECO:0000313" key="1">
    <source>
        <dbReference type="EMBL" id="RXK48257.1"/>
    </source>
</evidence>
<dbReference type="EMBL" id="SDHY01000005">
    <property type="protein sequence ID" value="RXK48257.1"/>
    <property type="molecule type" value="Genomic_DNA"/>
</dbReference>
<organism evidence="1 2">
    <name type="scientific">Aquirufa rosea</name>
    <dbReference type="NCBI Taxonomy" id="2509241"/>
    <lineage>
        <taxon>Bacteria</taxon>
        <taxon>Pseudomonadati</taxon>
        <taxon>Bacteroidota</taxon>
        <taxon>Cytophagia</taxon>
        <taxon>Cytophagales</taxon>
        <taxon>Flectobacillaceae</taxon>
        <taxon>Aquirufa</taxon>
    </lineage>
</organism>
<dbReference type="Gene3D" id="1.10.238.160">
    <property type="match status" value="1"/>
</dbReference>
<reference evidence="1 2" key="1">
    <citation type="submission" date="2019-01" db="EMBL/GenBank/DDBJ databases">
        <title>Cytophagaceae bacterium strain CAR-16.</title>
        <authorList>
            <person name="Chen W.-M."/>
        </authorList>
    </citation>
    <scope>NUCLEOTIDE SEQUENCE [LARGE SCALE GENOMIC DNA]</scope>
    <source>
        <strain evidence="1 2">CAR-16</strain>
    </source>
</reference>
<dbReference type="AlphaFoldDB" id="A0A4Q1BYR9"/>
<dbReference type="OrthoDB" id="8455288at2"/>
<dbReference type="RefSeq" id="WP_129027487.1">
    <property type="nucleotide sequence ID" value="NZ_SDHY01000005.1"/>
</dbReference>
<evidence type="ECO:0000313" key="2">
    <source>
        <dbReference type="Proteomes" id="UP000289455"/>
    </source>
</evidence>
<proteinExistence type="predicted"/>
<protein>
    <recommendedName>
        <fullName evidence="3">DNA-binding protein</fullName>
    </recommendedName>
</protein>